<dbReference type="Proteomes" id="UP000799324">
    <property type="component" value="Unassembled WGS sequence"/>
</dbReference>
<dbReference type="SUPFAM" id="SSF52047">
    <property type="entry name" value="RNI-like"/>
    <property type="match status" value="1"/>
</dbReference>
<evidence type="ECO:0000313" key="1">
    <source>
        <dbReference type="EMBL" id="KAF2653154.1"/>
    </source>
</evidence>
<evidence type="ECO:0008006" key="3">
    <source>
        <dbReference type="Google" id="ProtNLM"/>
    </source>
</evidence>
<dbReference type="PANTHER" id="PTHR42057:SF2">
    <property type="entry name" value="F-BOX DOMAIN PROTEIN (AFU_ORTHOLOGUE AFUA_4G00200)-RELATED"/>
    <property type="match status" value="1"/>
</dbReference>
<protein>
    <recommendedName>
        <fullName evidence="3">F-box domain-containing protein</fullName>
    </recommendedName>
</protein>
<keyword evidence="2" id="KW-1185">Reference proteome</keyword>
<proteinExistence type="predicted"/>
<dbReference type="EMBL" id="MU004386">
    <property type="protein sequence ID" value="KAF2653154.1"/>
    <property type="molecule type" value="Genomic_DNA"/>
</dbReference>
<gene>
    <name evidence="1" type="ORF">K491DRAFT_564751</name>
</gene>
<accession>A0A6A6T3N7</accession>
<dbReference type="AlphaFoldDB" id="A0A6A6T3N7"/>
<name>A0A6A6T3N7_9PLEO</name>
<feature type="non-terminal residue" evidence="1">
    <location>
        <position position="1"/>
    </location>
</feature>
<dbReference type="PANTHER" id="PTHR42057">
    <property type="entry name" value="F-BOX DOMAIN PROTEIN (AFU_ORTHOLOGUE AFUA_4G00200)"/>
    <property type="match status" value="1"/>
</dbReference>
<dbReference type="OrthoDB" id="3140657at2759"/>
<sequence>VESLTIKNLQDWVGTELYECEDFKAIRSRLKKLGLQIESSYGNAEPESENHKPGFHRAFNIDLPQQWLLPLQLQLTRLMISTGQSFWGFWPFCDLRQVYFPSLTSLCFERWTIVDDWQIEWLISHGPTLRELILNGCPIVVFIGMDVRPAHWPELEPIYKDG</sequence>
<organism evidence="1 2">
    <name type="scientific">Lophiostoma macrostomum CBS 122681</name>
    <dbReference type="NCBI Taxonomy" id="1314788"/>
    <lineage>
        <taxon>Eukaryota</taxon>
        <taxon>Fungi</taxon>
        <taxon>Dikarya</taxon>
        <taxon>Ascomycota</taxon>
        <taxon>Pezizomycotina</taxon>
        <taxon>Dothideomycetes</taxon>
        <taxon>Pleosporomycetidae</taxon>
        <taxon>Pleosporales</taxon>
        <taxon>Lophiostomataceae</taxon>
        <taxon>Lophiostoma</taxon>
    </lineage>
</organism>
<feature type="non-terminal residue" evidence="1">
    <location>
        <position position="162"/>
    </location>
</feature>
<reference evidence="1" key="1">
    <citation type="journal article" date="2020" name="Stud. Mycol.">
        <title>101 Dothideomycetes genomes: a test case for predicting lifestyles and emergence of pathogens.</title>
        <authorList>
            <person name="Haridas S."/>
            <person name="Albert R."/>
            <person name="Binder M."/>
            <person name="Bloem J."/>
            <person name="Labutti K."/>
            <person name="Salamov A."/>
            <person name="Andreopoulos B."/>
            <person name="Baker S."/>
            <person name="Barry K."/>
            <person name="Bills G."/>
            <person name="Bluhm B."/>
            <person name="Cannon C."/>
            <person name="Castanera R."/>
            <person name="Culley D."/>
            <person name="Daum C."/>
            <person name="Ezra D."/>
            <person name="Gonzalez J."/>
            <person name="Henrissat B."/>
            <person name="Kuo A."/>
            <person name="Liang C."/>
            <person name="Lipzen A."/>
            <person name="Lutzoni F."/>
            <person name="Magnuson J."/>
            <person name="Mondo S."/>
            <person name="Nolan M."/>
            <person name="Ohm R."/>
            <person name="Pangilinan J."/>
            <person name="Park H.-J."/>
            <person name="Ramirez L."/>
            <person name="Alfaro M."/>
            <person name="Sun H."/>
            <person name="Tritt A."/>
            <person name="Yoshinaga Y."/>
            <person name="Zwiers L.-H."/>
            <person name="Turgeon B."/>
            <person name="Goodwin S."/>
            <person name="Spatafora J."/>
            <person name="Crous P."/>
            <person name="Grigoriev I."/>
        </authorList>
    </citation>
    <scope>NUCLEOTIDE SEQUENCE</scope>
    <source>
        <strain evidence="1">CBS 122681</strain>
    </source>
</reference>
<evidence type="ECO:0000313" key="2">
    <source>
        <dbReference type="Proteomes" id="UP000799324"/>
    </source>
</evidence>